<sequence>MIRLFHRPHRGFTLIELSIAIMLGMATAGMVLALFNQQIAFLKIFKAQTFLTEEAPLISMHVSKLVGKADRFRLHASVDDALKGKDPRLTSSPVVVLNFRQPDGVMRASILAYEDKGSGNALYYYVVPLNGVLGDPQWTVTKAPRNVVFAVVNGVLRMTLTGIHDEEITYSGAMQQ</sequence>
<keyword evidence="1" id="KW-0472">Membrane</keyword>
<keyword evidence="1" id="KW-0812">Transmembrane</keyword>
<evidence type="ECO:0000313" key="2">
    <source>
        <dbReference type="EMBL" id="MBK1815693.1"/>
    </source>
</evidence>
<dbReference type="EMBL" id="JAENIK010000009">
    <property type="protein sequence ID" value="MBK1815693.1"/>
    <property type="molecule type" value="Genomic_DNA"/>
</dbReference>
<accession>A0A934VA01</accession>
<dbReference type="Proteomes" id="UP000600139">
    <property type="component" value="Unassembled WGS sequence"/>
</dbReference>
<protein>
    <submittedName>
        <fullName evidence="2">Prepilin-type N-terminal cleavage/methylation domain-containing protein</fullName>
    </submittedName>
</protein>
<dbReference type="Pfam" id="PF07963">
    <property type="entry name" value="N_methyl"/>
    <property type="match status" value="1"/>
</dbReference>
<evidence type="ECO:0000256" key="1">
    <source>
        <dbReference type="SAM" id="Phobius"/>
    </source>
</evidence>
<feature type="transmembrane region" description="Helical" evidence="1">
    <location>
        <begin position="12"/>
        <end position="35"/>
    </location>
</feature>
<keyword evidence="1" id="KW-1133">Transmembrane helix</keyword>
<name>A0A934VA01_9BACT</name>
<proteinExistence type="predicted"/>
<gene>
    <name evidence="2" type="ORF">JIN84_08700</name>
</gene>
<evidence type="ECO:0000313" key="3">
    <source>
        <dbReference type="Proteomes" id="UP000600139"/>
    </source>
</evidence>
<organism evidence="2 3">
    <name type="scientific">Luteolibacter yonseiensis</name>
    <dbReference type="NCBI Taxonomy" id="1144680"/>
    <lineage>
        <taxon>Bacteria</taxon>
        <taxon>Pseudomonadati</taxon>
        <taxon>Verrucomicrobiota</taxon>
        <taxon>Verrucomicrobiia</taxon>
        <taxon>Verrucomicrobiales</taxon>
        <taxon>Verrucomicrobiaceae</taxon>
        <taxon>Luteolibacter</taxon>
    </lineage>
</organism>
<dbReference type="PROSITE" id="PS00409">
    <property type="entry name" value="PROKAR_NTER_METHYL"/>
    <property type="match status" value="1"/>
</dbReference>
<keyword evidence="3" id="KW-1185">Reference proteome</keyword>
<dbReference type="InterPro" id="IPR012902">
    <property type="entry name" value="N_methyl_site"/>
</dbReference>
<comment type="caution">
    <text evidence="2">The sequence shown here is derived from an EMBL/GenBank/DDBJ whole genome shotgun (WGS) entry which is preliminary data.</text>
</comment>
<reference evidence="2" key="1">
    <citation type="submission" date="2021-01" db="EMBL/GenBank/DDBJ databases">
        <title>Modified the classification status of verrucomicrobia.</title>
        <authorList>
            <person name="Feng X."/>
        </authorList>
    </citation>
    <scope>NUCLEOTIDE SEQUENCE</scope>
    <source>
        <strain evidence="2">JCM 18052</strain>
    </source>
</reference>
<dbReference type="AlphaFoldDB" id="A0A934VA01"/>
<dbReference type="RefSeq" id="WP_200350650.1">
    <property type="nucleotide sequence ID" value="NZ_BAABHZ010000008.1"/>
</dbReference>
<dbReference type="NCBIfam" id="TIGR02532">
    <property type="entry name" value="IV_pilin_GFxxxE"/>
    <property type="match status" value="1"/>
</dbReference>